<dbReference type="Proteomes" id="UP000503447">
    <property type="component" value="Chromosome"/>
</dbReference>
<dbReference type="EMBL" id="CP053452">
    <property type="protein sequence ID" value="QJW96405.1"/>
    <property type="molecule type" value="Genomic_DNA"/>
</dbReference>
<sequence>MRIRTVLVSAGLLAVTCGVASSQPPILPPPAQPRAPIGVPPAGVVPSILPGEGPPLPSLPAPPAVPAKPTPPPEKTVEALLNELEQVQAQKAELEKKEQELKTTVRKKLEQQAERLNKLGVTPAPAKPAQPDRVGRIIIEGNTQTPDKKILDALTFQPGQALQYPRLEDARVKLQKVGFRSVSVEVVPNDLDDTVFKDIRVRVEE</sequence>
<evidence type="ECO:0000313" key="5">
    <source>
        <dbReference type="EMBL" id="QJW96405.1"/>
    </source>
</evidence>
<evidence type="ECO:0000259" key="4">
    <source>
        <dbReference type="Pfam" id="PF07244"/>
    </source>
</evidence>
<feature type="domain" description="POTRA" evidence="4">
    <location>
        <begin position="133"/>
        <end position="196"/>
    </location>
</feature>
<dbReference type="GO" id="GO:0019867">
    <property type="term" value="C:outer membrane"/>
    <property type="evidence" value="ECO:0007669"/>
    <property type="project" value="InterPro"/>
</dbReference>
<dbReference type="Gene3D" id="3.10.20.310">
    <property type="entry name" value="membrane protein fhac"/>
    <property type="match status" value="1"/>
</dbReference>
<feature type="compositionally biased region" description="Low complexity" evidence="2">
    <location>
        <begin position="34"/>
        <end position="51"/>
    </location>
</feature>
<organism evidence="5 6">
    <name type="scientific">Frigoriglobus tundricola</name>
    <dbReference type="NCBI Taxonomy" id="2774151"/>
    <lineage>
        <taxon>Bacteria</taxon>
        <taxon>Pseudomonadati</taxon>
        <taxon>Planctomycetota</taxon>
        <taxon>Planctomycetia</taxon>
        <taxon>Gemmatales</taxon>
        <taxon>Gemmataceae</taxon>
        <taxon>Frigoriglobus</taxon>
    </lineage>
</organism>
<accession>A0A6M5YQV0</accession>
<feature type="signal peptide" evidence="3">
    <location>
        <begin position="1"/>
        <end position="22"/>
    </location>
</feature>
<dbReference type="AlphaFoldDB" id="A0A6M5YQV0"/>
<feature type="chain" id="PRO_5026944767" description="POTRA domain-containing protein" evidence="3">
    <location>
        <begin position="23"/>
        <end position="205"/>
    </location>
</feature>
<gene>
    <name evidence="5" type="ORF">FTUN_3962</name>
</gene>
<keyword evidence="6" id="KW-1185">Reference proteome</keyword>
<dbReference type="InterPro" id="IPR010827">
    <property type="entry name" value="BamA/TamA_POTRA"/>
</dbReference>
<evidence type="ECO:0000256" key="1">
    <source>
        <dbReference type="SAM" id="Coils"/>
    </source>
</evidence>
<keyword evidence="1" id="KW-0175">Coiled coil</keyword>
<keyword evidence="3" id="KW-0732">Signal</keyword>
<dbReference type="Pfam" id="PF07244">
    <property type="entry name" value="POTRA"/>
    <property type="match status" value="1"/>
</dbReference>
<evidence type="ECO:0000256" key="2">
    <source>
        <dbReference type="SAM" id="MobiDB-lite"/>
    </source>
</evidence>
<evidence type="ECO:0000256" key="3">
    <source>
        <dbReference type="SAM" id="SignalP"/>
    </source>
</evidence>
<feature type="coiled-coil region" evidence="1">
    <location>
        <begin position="77"/>
        <end position="114"/>
    </location>
</feature>
<dbReference type="KEGG" id="ftj:FTUN_3962"/>
<protein>
    <recommendedName>
        <fullName evidence="4">POTRA domain-containing protein</fullName>
    </recommendedName>
</protein>
<proteinExistence type="predicted"/>
<evidence type="ECO:0000313" key="6">
    <source>
        <dbReference type="Proteomes" id="UP000503447"/>
    </source>
</evidence>
<name>A0A6M5YQV0_9BACT</name>
<reference evidence="6" key="1">
    <citation type="submission" date="2020-05" db="EMBL/GenBank/DDBJ databases">
        <title>Frigoriglobus tundricola gen. nov., sp. nov., a psychrotolerant cellulolytic planctomycete of the family Gemmataceae with two divergent copies of 16S rRNA gene.</title>
        <authorList>
            <person name="Kulichevskaya I.S."/>
            <person name="Ivanova A.A."/>
            <person name="Naumoff D.G."/>
            <person name="Beletsky A.V."/>
            <person name="Rijpstra W.I.C."/>
            <person name="Sinninghe Damste J.S."/>
            <person name="Mardanov A.V."/>
            <person name="Ravin N.V."/>
            <person name="Dedysh S.N."/>
        </authorList>
    </citation>
    <scope>NUCLEOTIDE SEQUENCE [LARGE SCALE GENOMIC DNA]</scope>
    <source>
        <strain evidence="6">PL17</strain>
    </source>
</reference>
<feature type="compositionally biased region" description="Pro residues" evidence="2">
    <location>
        <begin position="52"/>
        <end position="74"/>
    </location>
</feature>
<feature type="region of interest" description="Disordered" evidence="2">
    <location>
        <begin position="31"/>
        <end position="75"/>
    </location>
</feature>